<reference evidence="3" key="1">
    <citation type="journal article" date="2005" name="Nature">
        <title>The map-based sequence of the rice genome.</title>
        <authorList>
            <consortium name="International rice genome sequencing project (IRGSP)"/>
            <person name="Matsumoto T."/>
            <person name="Wu J."/>
            <person name="Kanamori H."/>
            <person name="Katayose Y."/>
            <person name="Fujisawa M."/>
            <person name="Namiki N."/>
            <person name="Mizuno H."/>
            <person name="Yamamoto K."/>
            <person name="Antonio B.A."/>
            <person name="Baba T."/>
            <person name="Sakata K."/>
            <person name="Nagamura Y."/>
            <person name="Aoki H."/>
            <person name="Arikawa K."/>
            <person name="Arita K."/>
            <person name="Bito T."/>
            <person name="Chiden Y."/>
            <person name="Fujitsuka N."/>
            <person name="Fukunaka R."/>
            <person name="Hamada M."/>
            <person name="Harada C."/>
            <person name="Hayashi A."/>
            <person name="Hijishita S."/>
            <person name="Honda M."/>
            <person name="Hosokawa S."/>
            <person name="Ichikawa Y."/>
            <person name="Idonuma A."/>
            <person name="Iijima M."/>
            <person name="Ikeda M."/>
            <person name="Ikeno M."/>
            <person name="Ito K."/>
            <person name="Ito S."/>
            <person name="Ito T."/>
            <person name="Ito Y."/>
            <person name="Ito Y."/>
            <person name="Iwabuchi A."/>
            <person name="Kamiya K."/>
            <person name="Karasawa W."/>
            <person name="Kurita K."/>
            <person name="Katagiri S."/>
            <person name="Kikuta A."/>
            <person name="Kobayashi H."/>
            <person name="Kobayashi N."/>
            <person name="Machita K."/>
            <person name="Maehara T."/>
            <person name="Masukawa M."/>
            <person name="Mizubayashi T."/>
            <person name="Mukai Y."/>
            <person name="Nagasaki H."/>
            <person name="Nagata Y."/>
            <person name="Naito S."/>
            <person name="Nakashima M."/>
            <person name="Nakama Y."/>
            <person name="Nakamichi Y."/>
            <person name="Nakamura M."/>
            <person name="Meguro A."/>
            <person name="Negishi M."/>
            <person name="Ohta I."/>
            <person name="Ohta T."/>
            <person name="Okamoto M."/>
            <person name="Ono N."/>
            <person name="Saji S."/>
            <person name="Sakaguchi M."/>
            <person name="Sakai K."/>
            <person name="Shibata M."/>
            <person name="Shimokawa T."/>
            <person name="Song J."/>
            <person name="Takazaki Y."/>
            <person name="Terasawa K."/>
            <person name="Tsugane M."/>
            <person name="Tsuji K."/>
            <person name="Ueda S."/>
            <person name="Waki K."/>
            <person name="Yamagata H."/>
            <person name="Yamamoto M."/>
            <person name="Yamamoto S."/>
            <person name="Yamane H."/>
            <person name="Yoshiki S."/>
            <person name="Yoshihara R."/>
            <person name="Yukawa K."/>
            <person name="Zhong H."/>
            <person name="Yano M."/>
            <person name="Yuan Q."/>
            <person name="Ouyang S."/>
            <person name="Liu J."/>
            <person name="Jones K.M."/>
            <person name="Gansberger K."/>
            <person name="Moffat K."/>
            <person name="Hill J."/>
            <person name="Bera J."/>
            <person name="Fadrosh D."/>
            <person name="Jin S."/>
            <person name="Johri S."/>
            <person name="Kim M."/>
            <person name="Overton L."/>
            <person name="Reardon M."/>
            <person name="Tsitrin T."/>
            <person name="Vuong H."/>
            <person name="Weaver B."/>
            <person name="Ciecko A."/>
            <person name="Tallon L."/>
            <person name="Jackson J."/>
            <person name="Pai G."/>
            <person name="Aken S.V."/>
            <person name="Utterback T."/>
            <person name="Reidmuller S."/>
            <person name="Feldblyum T."/>
            <person name="Hsiao J."/>
            <person name="Zismann V."/>
            <person name="Iobst S."/>
            <person name="de Vazeille A.R."/>
            <person name="Buell C.R."/>
            <person name="Ying K."/>
            <person name="Li Y."/>
            <person name="Lu T."/>
            <person name="Huang Y."/>
            <person name="Zhao Q."/>
            <person name="Feng Q."/>
            <person name="Zhang L."/>
            <person name="Zhu J."/>
            <person name="Weng Q."/>
            <person name="Mu J."/>
            <person name="Lu Y."/>
            <person name="Fan D."/>
            <person name="Liu Y."/>
            <person name="Guan J."/>
            <person name="Zhang Y."/>
            <person name="Yu S."/>
            <person name="Liu X."/>
            <person name="Zhang Y."/>
            <person name="Hong G."/>
            <person name="Han B."/>
            <person name="Choisne N."/>
            <person name="Demange N."/>
            <person name="Orjeda G."/>
            <person name="Samain S."/>
            <person name="Cattolico L."/>
            <person name="Pelletier E."/>
            <person name="Couloux A."/>
            <person name="Segurens B."/>
            <person name="Wincker P."/>
            <person name="D'Hont A."/>
            <person name="Scarpelli C."/>
            <person name="Weissenbach J."/>
            <person name="Salanoubat M."/>
            <person name="Quetier F."/>
            <person name="Yu Y."/>
            <person name="Kim H.R."/>
            <person name="Rambo T."/>
            <person name="Currie J."/>
            <person name="Collura K."/>
            <person name="Luo M."/>
            <person name="Yang T."/>
            <person name="Ammiraju J.S.S."/>
            <person name="Engler F."/>
            <person name="Soderlund C."/>
            <person name="Wing R.A."/>
            <person name="Palmer L.E."/>
            <person name="de la Bastide M."/>
            <person name="Spiegel L."/>
            <person name="Nascimento L."/>
            <person name="Zutavern T."/>
            <person name="O'Shaughnessy A."/>
            <person name="Dike S."/>
            <person name="Dedhia N."/>
            <person name="Preston R."/>
            <person name="Balija V."/>
            <person name="McCombie W.R."/>
            <person name="Chow T."/>
            <person name="Chen H."/>
            <person name="Chung M."/>
            <person name="Chen C."/>
            <person name="Shaw J."/>
            <person name="Wu H."/>
            <person name="Hsiao K."/>
            <person name="Chao Y."/>
            <person name="Chu M."/>
            <person name="Cheng C."/>
            <person name="Hour A."/>
            <person name="Lee P."/>
            <person name="Lin S."/>
            <person name="Lin Y."/>
            <person name="Liou J."/>
            <person name="Liu S."/>
            <person name="Hsing Y."/>
            <person name="Raghuvanshi S."/>
            <person name="Mohanty A."/>
            <person name="Bharti A.K."/>
            <person name="Gaur A."/>
            <person name="Gupta V."/>
            <person name="Kumar D."/>
            <person name="Ravi V."/>
            <person name="Vij S."/>
            <person name="Kapur A."/>
            <person name="Khurana P."/>
            <person name="Khurana P."/>
            <person name="Khurana J.P."/>
            <person name="Tyagi A.K."/>
            <person name="Gaikwad K."/>
            <person name="Singh A."/>
            <person name="Dalal V."/>
            <person name="Srivastava S."/>
            <person name="Dixit A."/>
            <person name="Pal A.K."/>
            <person name="Ghazi I.A."/>
            <person name="Yadav M."/>
            <person name="Pandit A."/>
            <person name="Bhargava A."/>
            <person name="Sureshbabu K."/>
            <person name="Batra K."/>
            <person name="Sharma T.R."/>
            <person name="Mohapatra T."/>
            <person name="Singh N.K."/>
            <person name="Messing J."/>
            <person name="Nelson A.B."/>
            <person name="Fuks G."/>
            <person name="Kavchok S."/>
            <person name="Keizer G."/>
            <person name="Linton E."/>
            <person name="Llaca V."/>
            <person name="Song R."/>
            <person name="Tanyolac B."/>
            <person name="Young S."/>
            <person name="Ho-Il K."/>
            <person name="Hahn J.H."/>
            <person name="Sangsakoo G."/>
            <person name="Vanavichit A."/>
            <person name="de Mattos Luiz.A.T."/>
            <person name="Zimmer P.D."/>
            <person name="Malone G."/>
            <person name="Dellagostin O."/>
            <person name="de Oliveira A.C."/>
            <person name="Bevan M."/>
            <person name="Bancroft I."/>
            <person name="Minx P."/>
            <person name="Cordum H."/>
            <person name="Wilson R."/>
            <person name="Cheng Z."/>
            <person name="Jin W."/>
            <person name="Jiang J."/>
            <person name="Leong S.A."/>
            <person name="Iwama H."/>
            <person name="Gojobori T."/>
            <person name="Itoh T."/>
            <person name="Niimura Y."/>
            <person name="Fujii Y."/>
            <person name="Habara T."/>
            <person name="Sakai H."/>
            <person name="Sato Y."/>
            <person name="Wilson G."/>
            <person name="Kumar K."/>
            <person name="McCouch S."/>
            <person name="Juretic N."/>
            <person name="Hoen D."/>
            <person name="Wright S."/>
            <person name="Bruskiewich R."/>
            <person name="Bureau T."/>
            <person name="Miyao A."/>
            <person name="Hirochika H."/>
            <person name="Nishikawa T."/>
            <person name="Kadowaki K."/>
            <person name="Sugiura M."/>
            <person name="Burr B."/>
            <person name="Sasaki T."/>
        </authorList>
    </citation>
    <scope>NUCLEOTIDE SEQUENCE [LARGE SCALE GENOMIC DNA]</scope>
    <source>
        <strain evidence="3">cv. Nipponbare</strain>
    </source>
</reference>
<dbReference type="EMBL" id="AP014959">
    <property type="protein sequence ID" value="BAS86813.1"/>
    <property type="molecule type" value="Genomic_DNA"/>
</dbReference>
<feature type="compositionally biased region" description="Basic and acidic residues" evidence="1">
    <location>
        <begin position="42"/>
        <end position="59"/>
    </location>
</feature>
<gene>
    <name evidence="2" type="ordered locus">Os03g0793950</name>
    <name evidence="2" type="ORF">OSNPB_030793950</name>
</gene>
<dbReference type="PaxDb" id="39947-A0A0P0W522"/>
<dbReference type="InParanoid" id="A0A0P0W522"/>
<accession>A0A0P0W522</accession>
<dbReference type="Gramene" id="Os03t0793950-00">
    <property type="protein sequence ID" value="Os03t0793950-00"/>
    <property type="gene ID" value="Os03g0793950"/>
</dbReference>
<name>A0A0P0W522_ORYSJ</name>
<feature type="non-terminal residue" evidence="2">
    <location>
        <position position="1"/>
    </location>
</feature>
<feature type="compositionally biased region" description="Basic residues" evidence="1">
    <location>
        <begin position="66"/>
        <end position="85"/>
    </location>
</feature>
<feature type="compositionally biased region" description="Basic and acidic residues" evidence="1">
    <location>
        <begin position="118"/>
        <end position="132"/>
    </location>
</feature>
<reference evidence="2 3" key="3">
    <citation type="journal article" date="2013" name="Rice">
        <title>Improvement of the Oryza sativa Nipponbare reference genome using next generation sequence and optical map data.</title>
        <authorList>
            <person name="Kawahara Y."/>
            <person name="de la Bastide M."/>
            <person name="Hamilton J.P."/>
            <person name="Kanamori H."/>
            <person name="McCombie W.R."/>
            <person name="Ouyang S."/>
            <person name="Schwartz D.C."/>
            <person name="Tanaka T."/>
            <person name="Wu J."/>
            <person name="Zhou S."/>
            <person name="Childs K.L."/>
            <person name="Davidson R.M."/>
            <person name="Lin H."/>
            <person name="Quesada-Ocampo L."/>
            <person name="Vaillancourt B."/>
            <person name="Sakai H."/>
            <person name="Lee S.S."/>
            <person name="Kim J."/>
            <person name="Numa H."/>
            <person name="Itoh T."/>
            <person name="Buell C.R."/>
            <person name="Matsumoto T."/>
        </authorList>
    </citation>
    <scope>NUCLEOTIDE SEQUENCE [LARGE SCALE GENOMIC DNA]</scope>
    <source>
        <strain evidence="3">cv. Nipponbare</strain>
    </source>
</reference>
<evidence type="ECO:0000313" key="3">
    <source>
        <dbReference type="Proteomes" id="UP000059680"/>
    </source>
</evidence>
<reference evidence="2 3" key="2">
    <citation type="journal article" date="2013" name="Plant Cell Physiol.">
        <title>Rice Annotation Project Database (RAP-DB): an integrative and interactive database for rice genomics.</title>
        <authorList>
            <person name="Sakai H."/>
            <person name="Lee S.S."/>
            <person name="Tanaka T."/>
            <person name="Numa H."/>
            <person name="Kim J."/>
            <person name="Kawahara Y."/>
            <person name="Wakimoto H."/>
            <person name="Yang C.C."/>
            <person name="Iwamoto M."/>
            <person name="Abe T."/>
            <person name="Yamada Y."/>
            <person name="Muto A."/>
            <person name="Inokuchi H."/>
            <person name="Ikemura T."/>
            <person name="Matsumoto T."/>
            <person name="Sasaki T."/>
            <person name="Itoh T."/>
        </authorList>
    </citation>
    <scope>NUCLEOTIDE SEQUENCE [LARGE SCALE GENOMIC DNA]</scope>
    <source>
        <strain evidence="3">cv. Nipponbare</strain>
    </source>
</reference>
<dbReference type="Proteomes" id="UP000059680">
    <property type="component" value="Chromosome 3"/>
</dbReference>
<keyword evidence="3" id="KW-1185">Reference proteome</keyword>
<evidence type="ECO:0000256" key="1">
    <source>
        <dbReference type="SAM" id="MobiDB-lite"/>
    </source>
</evidence>
<organism evidence="2 3">
    <name type="scientific">Oryza sativa subsp. japonica</name>
    <name type="common">Rice</name>
    <dbReference type="NCBI Taxonomy" id="39947"/>
    <lineage>
        <taxon>Eukaryota</taxon>
        <taxon>Viridiplantae</taxon>
        <taxon>Streptophyta</taxon>
        <taxon>Embryophyta</taxon>
        <taxon>Tracheophyta</taxon>
        <taxon>Spermatophyta</taxon>
        <taxon>Magnoliopsida</taxon>
        <taxon>Liliopsida</taxon>
        <taxon>Poales</taxon>
        <taxon>Poaceae</taxon>
        <taxon>BOP clade</taxon>
        <taxon>Oryzoideae</taxon>
        <taxon>Oryzeae</taxon>
        <taxon>Oryzinae</taxon>
        <taxon>Oryza</taxon>
        <taxon>Oryza sativa</taxon>
    </lineage>
</organism>
<proteinExistence type="predicted"/>
<feature type="region of interest" description="Disordered" evidence="1">
    <location>
        <begin position="27"/>
        <end position="132"/>
    </location>
</feature>
<protein>
    <submittedName>
        <fullName evidence="2">Os03g0793950 protein</fullName>
    </submittedName>
</protein>
<evidence type="ECO:0000313" key="2">
    <source>
        <dbReference type="EMBL" id="BAS86813.1"/>
    </source>
</evidence>
<sequence length="157" mass="17722">NLVSVQTGPKDKAHKLTVALAGRWGLDAAGAGEQRRACGVHGDAERRRRAAEHHAEAPRARPQHAGQRRAARRRRRRRVPRHVPHAGRQADELRHTPRPAAVRRSNRRRLRRRRRAPPRQERGHHGHADAEHGAIAATTCSHRDDGVHACTDHKKFS</sequence>
<feature type="compositionally biased region" description="Basic residues" evidence="1">
    <location>
        <begin position="104"/>
        <end position="117"/>
    </location>
</feature>
<dbReference type="AlphaFoldDB" id="A0A0P0W522"/>